<name>A0A5C4UUW5_9ACTN</name>
<gene>
    <name evidence="2" type="ORF">FH715_21570</name>
</gene>
<comment type="caution">
    <text evidence="2">The sequence shown here is derived from an EMBL/GenBank/DDBJ whole genome shotgun (WGS) entry which is preliminary data.</text>
</comment>
<keyword evidence="3" id="KW-1185">Reference proteome</keyword>
<sequence>MSQTTSYVNARSPQPSPVAWEEGREPTPDHWRVIAATWLLAAWAPPGAPGWTCEPLSGRTLPRGERQWAAPPTPEEIGEAAGLAGITGVDLLLGRVASGPGTGYRATRAPEEVAEEVEALIREFVGTADGRAGLLVRRLARQWVGEFTDVLRLTTGEDDALHLLRRDFDGATSRLTLRRAPGAGQPPLLAADGADGAPRTRIACVLTMLDSLLMVNNNDSVGIVLRQDRLDEGTDDPLAGAARWYGRLPGGNDHGEGDFDTIPAARPRSWLPRALLLGLAEGENGEDGGWPEELAEEPDFQLAVRLLEELTELVLRRMGGAPFAAVAGLSEEDGHVTLLLVHGDEVAALELSELY</sequence>
<dbReference type="AlphaFoldDB" id="A0A5C4UUW5"/>
<dbReference type="Proteomes" id="UP000311713">
    <property type="component" value="Unassembled WGS sequence"/>
</dbReference>
<feature type="compositionally biased region" description="Polar residues" evidence="1">
    <location>
        <begin position="1"/>
        <end position="13"/>
    </location>
</feature>
<evidence type="ECO:0000256" key="1">
    <source>
        <dbReference type="SAM" id="MobiDB-lite"/>
    </source>
</evidence>
<reference evidence="2 3" key="1">
    <citation type="submission" date="2019-06" db="EMBL/GenBank/DDBJ databases">
        <title>Draft genome of Streptomyces sedi sp. JCM16909.</title>
        <authorList>
            <person name="Klykleung N."/>
            <person name="Tanasupawat S."/>
            <person name="Kudo T."/>
            <person name="Yuki M."/>
            <person name="Ohkuma M."/>
        </authorList>
    </citation>
    <scope>NUCLEOTIDE SEQUENCE [LARGE SCALE GENOMIC DNA]</scope>
    <source>
        <strain evidence="2 3">JCM 16909</strain>
    </source>
</reference>
<dbReference type="OrthoDB" id="3400442at2"/>
<feature type="region of interest" description="Disordered" evidence="1">
    <location>
        <begin position="1"/>
        <end position="25"/>
    </location>
</feature>
<organism evidence="2 3">
    <name type="scientific">Streptomyces sedi</name>
    <dbReference type="NCBI Taxonomy" id="555059"/>
    <lineage>
        <taxon>Bacteria</taxon>
        <taxon>Bacillati</taxon>
        <taxon>Actinomycetota</taxon>
        <taxon>Actinomycetes</taxon>
        <taxon>Kitasatosporales</taxon>
        <taxon>Streptomycetaceae</taxon>
        <taxon>Streptomyces</taxon>
    </lineage>
</organism>
<protein>
    <submittedName>
        <fullName evidence="2">Uncharacterized protein</fullName>
    </submittedName>
</protein>
<dbReference type="EMBL" id="VDGT01000018">
    <property type="protein sequence ID" value="TNM27285.1"/>
    <property type="molecule type" value="Genomic_DNA"/>
</dbReference>
<accession>A0A5C4UUW5</accession>
<evidence type="ECO:0000313" key="3">
    <source>
        <dbReference type="Proteomes" id="UP000311713"/>
    </source>
</evidence>
<evidence type="ECO:0000313" key="2">
    <source>
        <dbReference type="EMBL" id="TNM27285.1"/>
    </source>
</evidence>
<proteinExistence type="predicted"/>
<dbReference type="RefSeq" id="WP_139647882.1">
    <property type="nucleotide sequence ID" value="NZ_BAAAZS010000056.1"/>
</dbReference>